<evidence type="ECO:0000256" key="3">
    <source>
        <dbReference type="ARBA" id="ARBA00022840"/>
    </source>
</evidence>
<dbReference type="GO" id="GO:0005524">
    <property type="term" value="F:ATP binding"/>
    <property type="evidence" value="ECO:0007669"/>
    <property type="project" value="UniProtKB-KW"/>
</dbReference>
<dbReference type="Gene3D" id="3.40.50.300">
    <property type="entry name" value="P-loop containing nucleotide triphosphate hydrolases"/>
    <property type="match status" value="1"/>
</dbReference>
<keyword evidence="2" id="KW-0547">Nucleotide-binding</keyword>
<comment type="caution">
    <text evidence="5">The sequence shown here is derived from an EMBL/GenBank/DDBJ whole genome shotgun (WGS) entry which is preliminary data.</text>
</comment>
<keyword evidence="1" id="KW-1003">Cell membrane</keyword>
<protein>
    <submittedName>
        <fullName evidence="5">ATP-binding cassette domain-containing protein</fullName>
    </submittedName>
</protein>
<dbReference type="InterPro" id="IPR003439">
    <property type="entry name" value="ABC_transporter-like_ATP-bd"/>
</dbReference>
<evidence type="ECO:0000313" key="6">
    <source>
        <dbReference type="Proteomes" id="UP001595556"/>
    </source>
</evidence>
<keyword evidence="1" id="KW-0472">Membrane</keyword>
<keyword evidence="3 5" id="KW-0067">ATP-binding</keyword>
<dbReference type="InterPro" id="IPR003593">
    <property type="entry name" value="AAA+_ATPase"/>
</dbReference>
<evidence type="ECO:0000256" key="1">
    <source>
        <dbReference type="ARBA" id="ARBA00022475"/>
    </source>
</evidence>
<organism evidence="5 6">
    <name type="scientific">Piscinibacterium candidicorallinum</name>
    <dbReference type="NCBI Taxonomy" id="1793872"/>
    <lineage>
        <taxon>Bacteria</taxon>
        <taxon>Pseudomonadati</taxon>
        <taxon>Pseudomonadota</taxon>
        <taxon>Betaproteobacteria</taxon>
        <taxon>Burkholderiales</taxon>
        <taxon>Piscinibacterium</taxon>
    </lineage>
</organism>
<accession>A0ABV7HB65</accession>
<feature type="domain" description="ABC transporter" evidence="4">
    <location>
        <begin position="2"/>
        <end position="209"/>
    </location>
</feature>
<keyword evidence="6" id="KW-1185">Reference proteome</keyword>
<dbReference type="PANTHER" id="PTHR24220">
    <property type="entry name" value="IMPORT ATP-BINDING PROTEIN"/>
    <property type="match status" value="1"/>
</dbReference>
<evidence type="ECO:0000256" key="2">
    <source>
        <dbReference type="ARBA" id="ARBA00022741"/>
    </source>
</evidence>
<evidence type="ECO:0000313" key="5">
    <source>
        <dbReference type="EMBL" id="MFC3149360.1"/>
    </source>
</evidence>
<dbReference type="InterPro" id="IPR027417">
    <property type="entry name" value="P-loop_NTPase"/>
</dbReference>
<name>A0ABV7HB65_9BURK</name>
<dbReference type="PANTHER" id="PTHR24220:SF659">
    <property type="entry name" value="TRANSPORTER, PUTATIVE-RELATED"/>
    <property type="match status" value="1"/>
</dbReference>
<dbReference type="Proteomes" id="UP001595556">
    <property type="component" value="Unassembled WGS sequence"/>
</dbReference>
<dbReference type="RefSeq" id="WP_377306056.1">
    <property type="nucleotide sequence ID" value="NZ_CP180191.1"/>
</dbReference>
<gene>
    <name evidence="5" type="ORF">ACFOEN_17185</name>
</gene>
<dbReference type="Pfam" id="PF00005">
    <property type="entry name" value="ABC_tran"/>
    <property type="match status" value="1"/>
</dbReference>
<sequence>MFRALLVQYAHPGGAMLRYPDINVARGDALLMTGPSGCGKTTWLHLVAGLLRMHGGQLWMDDAVLTPDRVALVPQVPHLIGSLSVMQNLAVASFAAQRPFDEARALQLLEAMGLAHLLARRPSELSRGQAQRVAIARALVNRPDVLLADEPTASLDDEAAAAAIQLLVSQAAAANAALVIASHDGRVKPLFDATLALPPFSGEPVGAAA</sequence>
<dbReference type="PROSITE" id="PS50893">
    <property type="entry name" value="ABC_TRANSPORTER_2"/>
    <property type="match status" value="1"/>
</dbReference>
<dbReference type="SMART" id="SM00382">
    <property type="entry name" value="AAA"/>
    <property type="match status" value="1"/>
</dbReference>
<reference evidence="6" key="1">
    <citation type="journal article" date="2019" name="Int. J. Syst. Evol. Microbiol.">
        <title>The Global Catalogue of Microorganisms (GCM) 10K type strain sequencing project: providing services to taxonomists for standard genome sequencing and annotation.</title>
        <authorList>
            <consortium name="The Broad Institute Genomics Platform"/>
            <consortium name="The Broad Institute Genome Sequencing Center for Infectious Disease"/>
            <person name="Wu L."/>
            <person name="Ma J."/>
        </authorList>
    </citation>
    <scope>NUCLEOTIDE SEQUENCE [LARGE SCALE GENOMIC DNA]</scope>
    <source>
        <strain evidence="6">KCTC 52168</strain>
    </source>
</reference>
<evidence type="ECO:0000259" key="4">
    <source>
        <dbReference type="PROSITE" id="PS50893"/>
    </source>
</evidence>
<dbReference type="SUPFAM" id="SSF52540">
    <property type="entry name" value="P-loop containing nucleoside triphosphate hydrolases"/>
    <property type="match status" value="1"/>
</dbReference>
<dbReference type="EMBL" id="JBHRTI010000010">
    <property type="protein sequence ID" value="MFC3149360.1"/>
    <property type="molecule type" value="Genomic_DNA"/>
</dbReference>
<dbReference type="InterPro" id="IPR015854">
    <property type="entry name" value="ABC_transpr_LolD-like"/>
</dbReference>
<proteinExistence type="predicted"/>